<dbReference type="InterPro" id="IPR010559">
    <property type="entry name" value="Sig_transdc_His_kin_internal"/>
</dbReference>
<dbReference type="PANTHER" id="PTHR34220">
    <property type="entry name" value="SENSOR HISTIDINE KINASE YPDA"/>
    <property type="match status" value="1"/>
</dbReference>
<dbReference type="Gene3D" id="3.30.565.10">
    <property type="entry name" value="Histidine kinase-like ATPase, C-terminal domain"/>
    <property type="match status" value="1"/>
</dbReference>
<dbReference type="GO" id="GO:0016020">
    <property type="term" value="C:membrane"/>
    <property type="evidence" value="ECO:0007669"/>
    <property type="project" value="InterPro"/>
</dbReference>
<accession>A0A4Y8SH42</accession>
<feature type="domain" description="Signal transduction histidine kinase internal region" evidence="2">
    <location>
        <begin position="192"/>
        <end position="269"/>
    </location>
</feature>
<gene>
    <name evidence="3" type="ORF">E2R66_09145</name>
</gene>
<evidence type="ECO:0000313" key="3">
    <source>
        <dbReference type="EMBL" id="TFF38192.1"/>
    </source>
</evidence>
<evidence type="ECO:0000313" key="4">
    <source>
        <dbReference type="Proteomes" id="UP000297540"/>
    </source>
</evidence>
<dbReference type="Pfam" id="PF06580">
    <property type="entry name" value="His_kinase"/>
    <property type="match status" value="1"/>
</dbReference>
<dbReference type="PANTHER" id="PTHR34220:SF7">
    <property type="entry name" value="SENSOR HISTIDINE KINASE YPDA"/>
    <property type="match status" value="1"/>
</dbReference>
<feature type="transmembrane region" description="Helical" evidence="1">
    <location>
        <begin position="28"/>
        <end position="47"/>
    </location>
</feature>
<dbReference type="GO" id="GO:0000155">
    <property type="term" value="F:phosphorelay sensor kinase activity"/>
    <property type="evidence" value="ECO:0007669"/>
    <property type="project" value="InterPro"/>
</dbReference>
<feature type="transmembrane region" description="Helical" evidence="1">
    <location>
        <begin position="59"/>
        <end position="80"/>
    </location>
</feature>
<keyword evidence="4" id="KW-1185">Reference proteome</keyword>
<name>A0A4Y8SH42_9SPHI</name>
<proteinExistence type="predicted"/>
<sequence>MRPLVECFCGLLHFKLFCPMNKPNYKPWVYNLLPVLAWFLLLVLPFVNGPPNMPEWMRHHFVTNIVTSNIVLLALFYINTYLLYPLIQKRGWFTYFCLLAALLACYWVYWFIFRGLPPQTAAEELARQRWEQSLHPGQKMNFGPMRGGPGMFMPILSPFIALLCSFCYRIILDNNARQQLVKERETIHLRTELNFLRSQINPHFLFNVLNNLTSLARKKSDKIEPAIMNLSQLMRYMLYESDDNRVPLDKEIAYLKSYIELQLLRFGDEVSVKMELDSSHPGLNIGPMLLISLVENAFKHGTDGVGQSVINIVLNLSTNQRLLYFTIINDVKKGEKAAEAREGIGLKNLKRRLDILYPGKHQLVITDDGAIFSAMLELQLA</sequence>
<reference evidence="3 4" key="1">
    <citation type="journal article" date="2017" name="Int. J. Syst. Evol. Microbiol.">
        <title>Mucilaginibacterpsychrotolerans sp. nov., isolated from peatlands.</title>
        <authorList>
            <person name="Deng Y."/>
            <person name="Shen L."/>
            <person name="Xu B."/>
            <person name="Liu Y."/>
            <person name="Gu Z."/>
            <person name="Liu H."/>
            <person name="Zhou Y."/>
        </authorList>
    </citation>
    <scope>NUCLEOTIDE SEQUENCE [LARGE SCALE GENOMIC DNA]</scope>
    <source>
        <strain evidence="3 4">NH7-4</strain>
    </source>
</reference>
<feature type="transmembrane region" description="Helical" evidence="1">
    <location>
        <begin position="151"/>
        <end position="172"/>
    </location>
</feature>
<dbReference type="EMBL" id="SOZE01000007">
    <property type="protein sequence ID" value="TFF38192.1"/>
    <property type="molecule type" value="Genomic_DNA"/>
</dbReference>
<keyword evidence="1" id="KW-1133">Transmembrane helix</keyword>
<dbReference type="InterPro" id="IPR036890">
    <property type="entry name" value="HATPase_C_sf"/>
</dbReference>
<keyword evidence="1" id="KW-0812">Transmembrane</keyword>
<dbReference type="AlphaFoldDB" id="A0A4Y8SH42"/>
<feature type="transmembrane region" description="Helical" evidence="1">
    <location>
        <begin position="92"/>
        <end position="112"/>
    </location>
</feature>
<protein>
    <recommendedName>
        <fullName evidence="2">Signal transduction histidine kinase internal region domain-containing protein</fullName>
    </recommendedName>
</protein>
<dbReference type="InterPro" id="IPR050640">
    <property type="entry name" value="Bact_2-comp_sensor_kinase"/>
</dbReference>
<evidence type="ECO:0000256" key="1">
    <source>
        <dbReference type="SAM" id="Phobius"/>
    </source>
</evidence>
<evidence type="ECO:0000259" key="2">
    <source>
        <dbReference type="Pfam" id="PF06580"/>
    </source>
</evidence>
<organism evidence="3 4">
    <name type="scientific">Mucilaginibacter psychrotolerans</name>
    <dbReference type="NCBI Taxonomy" id="1524096"/>
    <lineage>
        <taxon>Bacteria</taxon>
        <taxon>Pseudomonadati</taxon>
        <taxon>Bacteroidota</taxon>
        <taxon>Sphingobacteriia</taxon>
        <taxon>Sphingobacteriales</taxon>
        <taxon>Sphingobacteriaceae</taxon>
        <taxon>Mucilaginibacter</taxon>
    </lineage>
</organism>
<comment type="caution">
    <text evidence="3">The sequence shown here is derived from an EMBL/GenBank/DDBJ whole genome shotgun (WGS) entry which is preliminary data.</text>
</comment>
<dbReference type="Proteomes" id="UP000297540">
    <property type="component" value="Unassembled WGS sequence"/>
</dbReference>
<keyword evidence="1" id="KW-0472">Membrane</keyword>